<reference evidence="1" key="1">
    <citation type="submission" date="2022-10" db="EMBL/GenBank/DDBJ databases">
        <authorList>
            <person name="Mo P."/>
        </authorList>
    </citation>
    <scope>NUCLEOTIDE SEQUENCE</scope>
    <source>
        <strain evidence="1">HUAS 13-4</strain>
    </source>
</reference>
<evidence type="ECO:0000313" key="1">
    <source>
        <dbReference type="EMBL" id="UXY21913.1"/>
    </source>
</evidence>
<proteinExistence type="predicted"/>
<evidence type="ECO:0000313" key="2">
    <source>
        <dbReference type="Proteomes" id="UP001061298"/>
    </source>
</evidence>
<name>A0ABY6ED21_9ACTN</name>
<dbReference type="EMBL" id="CP106793">
    <property type="protein sequence ID" value="UXY21913.1"/>
    <property type="molecule type" value="Genomic_DNA"/>
</dbReference>
<dbReference type="RefSeq" id="WP_263232056.1">
    <property type="nucleotide sequence ID" value="NZ_CP106793.1"/>
</dbReference>
<protein>
    <recommendedName>
        <fullName evidence="3">FXSXX-COOH protein</fullName>
    </recommendedName>
</protein>
<keyword evidence="2" id="KW-1185">Reference proteome</keyword>
<dbReference type="Proteomes" id="UP001061298">
    <property type="component" value="Chromosome"/>
</dbReference>
<gene>
    <name evidence="1" type="ORF">N8I84_26845</name>
</gene>
<organism evidence="1 2">
    <name type="scientific">Streptomyces cynarae</name>
    <dbReference type="NCBI Taxonomy" id="2981134"/>
    <lineage>
        <taxon>Bacteria</taxon>
        <taxon>Bacillati</taxon>
        <taxon>Actinomycetota</taxon>
        <taxon>Actinomycetes</taxon>
        <taxon>Kitasatosporales</taxon>
        <taxon>Streptomycetaceae</taxon>
        <taxon>Streptomyces</taxon>
    </lineage>
</organism>
<evidence type="ECO:0008006" key="3">
    <source>
        <dbReference type="Google" id="ProtNLM"/>
    </source>
</evidence>
<sequence>MAAQLTNLAVEPDFPGLSADVNVSGDGLVRLGTIRPEAALVLARLIVSGLGAEKEMDADALTVEAGSARRNSSAA</sequence>
<accession>A0ABY6ED21</accession>